<dbReference type="PANTHER" id="PTHR38149">
    <property type="entry name" value="ATPASE"/>
    <property type="match status" value="1"/>
</dbReference>
<dbReference type="InterPro" id="IPR046834">
    <property type="entry name" value="ABC_ATPase_C"/>
</dbReference>
<feature type="domain" description="ATPase of the ABC class C-terminal" evidence="1">
    <location>
        <begin position="166"/>
        <end position="446"/>
    </location>
</feature>
<evidence type="ECO:0000259" key="3">
    <source>
        <dbReference type="Pfam" id="PF21117"/>
    </source>
</evidence>
<dbReference type="InterPro" id="IPR019195">
    <property type="entry name" value="ABC_ATPase_put"/>
</dbReference>
<evidence type="ECO:0000259" key="1">
    <source>
        <dbReference type="Pfam" id="PF09818"/>
    </source>
</evidence>
<name>A0ABN0Z9S1_9BACI</name>
<proteinExistence type="predicted"/>
<dbReference type="Pfam" id="PF21117">
    <property type="entry name" value="MRB1590_C"/>
    <property type="match status" value="1"/>
</dbReference>
<dbReference type="RefSeq" id="WP_343752298.1">
    <property type="nucleotide sequence ID" value="NZ_BAAADM010000041.1"/>
</dbReference>
<evidence type="ECO:0000313" key="5">
    <source>
        <dbReference type="Proteomes" id="UP001501459"/>
    </source>
</evidence>
<comment type="caution">
    <text evidence="4">The sequence shown here is derived from an EMBL/GenBank/DDBJ whole genome shotgun (WGS) entry which is preliminary data.</text>
</comment>
<reference evidence="4 5" key="1">
    <citation type="journal article" date="2019" name="Int. J. Syst. Evol. Microbiol.">
        <title>The Global Catalogue of Microorganisms (GCM) 10K type strain sequencing project: providing services to taxonomists for standard genome sequencing and annotation.</title>
        <authorList>
            <consortium name="The Broad Institute Genomics Platform"/>
            <consortium name="The Broad Institute Genome Sequencing Center for Infectious Disease"/>
            <person name="Wu L."/>
            <person name="Ma J."/>
        </authorList>
    </citation>
    <scope>NUCLEOTIDE SEQUENCE [LARGE SCALE GENOMIC DNA]</scope>
    <source>
        <strain evidence="4 5">JCM 12149</strain>
    </source>
</reference>
<protein>
    <submittedName>
        <fullName evidence="4">ABC-ATPase domain-containing protein</fullName>
    </submittedName>
</protein>
<evidence type="ECO:0000259" key="2">
    <source>
        <dbReference type="Pfam" id="PF20446"/>
    </source>
</evidence>
<dbReference type="InterPro" id="IPR049069">
    <property type="entry name" value="MRB1590-like_C"/>
</dbReference>
<dbReference type="PANTHER" id="PTHR38149:SF1">
    <property type="entry name" value="ATPASE"/>
    <property type="match status" value="1"/>
</dbReference>
<feature type="domain" description="MRB1590-like C-terminal" evidence="3">
    <location>
        <begin position="463"/>
        <end position="565"/>
    </location>
</feature>
<dbReference type="Pfam" id="PF20446">
    <property type="entry name" value="ABC_N"/>
    <property type="match status" value="1"/>
</dbReference>
<feature type="domain" description="ATPase of the ABC class N-terminal" evidence="2">
    <location>
        <begin position="1"/>
        <end position="160"/>
    </location>
</feature>
<dbReference type="Proteomes" id="UP001501459">
    <property type="component" value="Unassembled WGS sequence"/>
</dbReference>
<keyword evidence="5" id="KW-1185">Reference proteome</keyword>
<gene>
    <name evidence="4" type="ORF">GCM10008983_15890</name>
</gene>
<organism evidence="4 5">
    <name type="scientific">Lentibacillus halophilus</name>
    <dbReference type="NCBI Taxonomy" id="295065"/>
    <lineage>
        <taxon>Bacteria</taxon>
        <taxon>Bacillati</taxon>
        <taxon>Bacillota</taxon>
        <taxon>Bacilli</taxon>
        <taxon>Bacillales</taxon>
        <taxon>Bacillaceae</taxon>
        <taxon>Lentibacillus</taxon>
    </lineage>
</organism>
<dbReference type="Pfam" id="PF09818">
    <property type="entry name" value="ABC_ATPase"/>
    <property type="match status" value="1"/>
</dbReference>
<sequence length="568" mass="63413">MKQLMQTLQQIDGKGYKAYKSIQGHYKFSDFDLYVDYVQGDPFAAPSKIRVVIPARKRPMKEDWLQSRLRNVAVEDILARKVGYAIAKSNFSIKGSGKSGSIQFDRPGQEVLERSAVQADSSSITVCISVGLPANGRKINGKEAEKLFTQAVPDILRNSIFTITDDDIEHAVQLADQQQAIIEAMRRNNWIAFIANGSILPRESGVSNRPLKKAVPFQSPKDNEVEIEVPHREEPITGMAVEQGITLIVGGGYHGKSTILEAMERGVYFHVQGDGREYVLTDPDAVKIRAEDGRKVTGVNISPFITNLPHRQDTTFFSTDNASGSTSQAANVMEGLEAGATTLLIDEDTSATNFMIRDERMQQLVHKDKEPITPFIDKIRQLRDQHQVSTILVMGGSGDYFDVADKVIMMEAYVPYNVTDEAKSIVQSRPINREALEDTAFGDISSRIFQQKSLQTRKGNKSKTQAKGLTTIIMGATDITFHDTEQLVDSSQTRMIAEMIQHLERTNALGERTLYQLLDDIEQQMDQKGLASFTAFQDQHPGDIARPRRYEIAAVLNRMRTASIKQTH</sequence>
<evidence type="ECO:0000313" key="4">
    <source>
        <dbReference type="EMBL" id="GAA0439808.1"/>
    </source>
</evidence>
<dbReference type="InterPro" id="IPR046833">
    <property type="entry name" value="ABC_N"/>
</dbReference>
<accession>A0ABN0Z9S1</accession>
<dbReference type="EMBL" id="BAAADM010000041">
    <property type="protein sequence ID" value="GAA0439808.1"/>
    <property type="molecule type" value="Genomic_DNA"/>
</dbReference>